<dbReference type="CDD" id="cd07197">
    <property type="entry name" value="nitrilase"/>
    <property type="match status" value="1"/>
</dbReference>
<evidence type="ECO:0000259" key="2">
    <source>
        <dbReference type="PROSITE" id="PS50263"/>
    </source>
</evidence>
<dbReference type="KEGG" id="ipa:Isop_2194"/>
<organism evidence="3 4">
    <name type="scientific">Isosphaera pallida (strain ATCC 43644 / DSM 9630 / IS1B)</name>
    <dbReference type="NCBI Taxonomy" id="575540"/>
    <lineage>
        <taxon>Bacteria</taxon>
        <taxon>Pseudomonadati</taxon>
        <taxon>Planctomycetota</taxon>
        <taxon>Planctomycetia</taxon>
        <taxon>Isosphaerales</taxon>
        <taxon>Isosphaeraceae</taxon>
        <taxon>Isosphaera</taxon>
    </lineage>
</organism>
<name>E8R515_ISOPI</name>
<dbReference type="InterPro" id="IPR050345">
    <property type="entry name" value="Aliph_Amidase/BUP"/>
</dbReference>
<dbReference type="PANTHER" id="PTHR43674:SF16">
    <property type="entry name" value="CARBON-NITROGEN FAMILY, PUTATIVE (AFU_ORTHOLOGUE AFUA_5G02350)-RELATED"/>
    <property type="match status" value="1"/>
</dbReference>
<dbReference type="PANTHER" id="PTHR43674">
    <property type="entry name" value="NITRILASE C965.09-RELATED"/>
    <property type="match status" value="1"/>
</dbReference>
<accession>E8R515</accession>
<gene>
    <name evidence="3" type="ordered locus">Isop_2194</name>
</gene>
<evidence type="ECO:0000313" key="3">
    <source>
        <dbReference type="EMBL" id="ADV62772.1"/>
    </source>
</evidence>
<evidence type="ECO:0000256" key="1">
    <source>
        <dbReference type="ARBA" id="ARBA00022801"/>
    </source>
</evidence>
<reference key="1">
    <citation type="submission" date="2010-11" db="EMBL/GenBank/DDBJ databases">
        <title>The complete sequence of chromosome of Isophaera pallida ATCC 43644.</title>
        <authorList>
            <consortium name="US DOE Joint Genome Institute (JGI-PGF)"/>
            <person name="Lucas S."/>
            <person name="Copeland A."/>
            <person name="Lapidus A."/>
            <person name="Bruce D."/>
            <person name="Goodwin L."/>
            <person name="Pitluck S."/>
            <person name="Kyrpides N."/>
            <person name="Mavromatis K."/>
            <person name="Pagani I."/>
            <person name="Ivanova N."/>
            <person name="Saunders E."/>
            <person name="Brettin T."/>
            <person name="Detter J.C."/>
            <person name="Han C."/>
            <person name="Tapia R."/>
            <person name="Land M."/>
            <person name="Hauser L."/>
            <person name="Markowitz V."/>
            <person name="Cheng J.-F."/>
            <person name="Hugenholtz P."/>
            <person name="Woyke T."/>
            <person name="Wu D."/>
            <person name="Eisen J.A."/>
        </authorList>
    </citation>
    <scope>NUCLEOTIDE SEQUENCE</scope>
    <source>
        <strain>ATCC 43644</strain>
    </source>
</reference>
<proteinExistence type="predicted"/>
<dbReference type="Gene3D" id="3.60.110.10">
    <property type="entry name" value="Carbon-nitrogen hydrolase"/>
    <property type="match status" value="1"/>
</dbReference>
<dbReference type="Proteomes" id="UP000008631">
    <property type="component" value="Chromosome"/>
</dbReference>
<dbReference type="STRING" id="575540.Isop_2194"/>
<dbReference type="HOGENOM" id="CLU_949224_0_0_0"/>
<dbReference type="PROSITE" id="PS50263">
    <property type="entry name" value="CN_HYDROLASE"/>
    <property type="match status" value="1"/>
</dbReference>
<keyword evidence="1" id="KW-0378">Hydrolase</keyword>
<evidence type="ECO:0000313" key="4">
    <source>
        <dbReference type="Proteomes" id="UP000008631"/>
    </source>
</evidence>
<keyword evidence="4" id="KW-1185">Reference proteome</keyword>
<dbReference type="AlphaFoldDB" id="E8R515"/>
<dbReference type="GO" id="GO:0016811">
    <property type="term" value="F:hydrolase activity, acting on carbon-nitrogen (but not peptide) bonds, in linear amides"/>
    <property type="evidence" value="ECO:0007669"/>
    <property type="project" value="TreeGrafter"/>
</dbReference>
<dbReference type="SUPFAM" id="SSF56317">
    <property type="entry name" value="Carbon-nitrogen hydrolase"/>
    <property type="match status" value="1"/>
</dbReference>
<dbReference type="EMBL" id="CP002353">
    <property type="protein sequence ID" value="ADV62772.1"/>
    <property type="molecule type" value="Genomic_DNA"/>
</dbReference>
<feature type="domain" description="CN hydrolase" evidence="2">
    <location>
        <begin position="14"/>
        <end position="255"/>
    </location>
</feature>
<dbReference type="Pfam" id="PF00795">
    <property type="entry name" value="CN_hydrolase"/>
    <property type="match status" value="1"/>
</dbReference>
<dbReference type="OrthoDB" id="2826359at2"/>
<reference evidence="3 4" key="2">
    <citation type="journal article" date="2011" name="Stand. Genomic Sci.">
        <title>Complete genome sequence of Isosphaera pallida type strain (IS1B).</title>
        <authorList>
            <consortium name="US DOE Joint Genome Institute (JGI-PGF)"/>
            <person name="Goker M."/>
            <person name="Cleland D."/>
            <person name="Saunders E."/>
            <person name="Lapidus A."/>
            <person name="Nolan M."/>
            <person name="Lucas S."/>
            <person name="Hammon N."/>
            <person name="Deshpande S."/>
            <person name="Cheng J.F."/>
            <person name="Tapia R."/>
            <person name="Han C."/>
            <person name="Goodwin L."/>
            <person name="Pitluck S."/>
            <person name="Liolios K."/>
            <person name="Pagani I."/>
            <person name="Ivanova N."/>
            <person name="Mavromatis K."/>
            <person name="Pati A."/>
            <person name="Chen A."/>
            <person name="Palaniappan K."/>
            <person name="Land M."/>
            <person name="Hauser L."/>
            <person name="Chang Y.J."/>
            <person name="Jeffries C.D."/>
            <person name="Detter J.C."/>
            <person name="Beck B."/>
            <person name="Woyke T."/>
            <person name="Bristow J."/>
            <person name="Eisen J.A."/>
            <person name="Markowitz V."/>
            <person name="Hugenholtz P."/>
            <person name="Kyrpides N.C."/>
            <person name="Klenk H.P."/>
        </authorList>
    </citation>
    <scope>NUCLEOTIDE SEQUENCE [LARGE SCALE GENOMIC DNA]</scope>
    <source>
        <strain evidence="4">ATCC 43644 / DSM 9630 / IS1B</strain>
    </source>
</reference>
<dbReference type="InterPro" id="IPR003010">
    <property type="entry name" value="C-N_Hydrolase"/>
</dbReference>
<protein>
    <submittedName>
        <fullName evidence="3">Nitrilase/cyanide hydratase and apolipoprotein N-acyltransferase</fullName>
    </submittedName>
</protein>
<dbReference type="InterPro" id="IPR036526">
    <property type="entry name" value="C-N_Hydrolase_sf"/>
</dbReference>
<sequence>MTIPPLPTESPRVLQVSCVQTHWATPIDANLETTLRFIKEAARVGSRVVLFPEANLTSYFFPYALKLDPVVVERTLRETQDAALKHSIWVIVGTLRKTADRFLNLAHVIAPTGEIVYEYAKVHMAGKDEKTSCRGGDKLALFEIDGILCTLVICRDGRHPELYRLPAMAGAQILFQPSCSSDSIEAVAWKRVAGRAQQPVGPNSKMFHCVANTIGESPDGKQTSSGSSFIREPSGLPLAEAGRHHEELITAVLDLERADLSYVRASMIHPPFLASHWEAMVAAVKARAHLKPE</sequence>
<dbReference type="eggNOG" id="COG0388">
    <property type="taxonomic scope" value="Bacteria"/>
</dbReference>
<dbReference type="InParanoid" id="E8R515"/>
<dbReference type="RefSeq" id="WP_013565060.1">
    <property type="nucleotide sequence ID" value="NC_014962.1"/>
</dbReference>